<dbReference type="InterPro" id="IPR013837">
    <property type="entry name" value="ATP_synth_F0_suB"/>
</dbReference>
<keyword evidence="7 9" id="KW-0496">Mitochondrion</keyword>
<dbReference type="AlphaFoldDB" id="A0ABD0TRU4"/>
<feature type="region of interest" description="Disordered" evidence="10">
    <location>
        <begin position="38"/>
        <end position="62"/>
    </location>
</feature>
<evidence type="ECO:0000313" key="12">
    <source>
        <dbReference type="Proteomes" id="UP001549921"/>
    </source>
</evidence>
<evidence type="ECO:0000256" key="4">
    <source>
        <dbReference type="ARBA" id="ARBA00022781"/>
    </source>
</evidence>
<protein>
    <recommendedName>
        <fullName evidence="9">ATP synthase subunit b</fullName>
    </recommendedName>
</protein>
<evidence type="ECO:0000256" key="6">
    <source>
        <dbReference type="ARBA" id="ARBA00023065"/>
    </source>
</evidence>
<keyword evidence="8 9" id="KW-0472">Membrane</keyword>
<comment type="caution">
    <text evidence="11">The sequence shown here is derived from an EMBL/GenBank/DDBJ whole genome shotgun (WGS) entry which is preliminary data.</text>
</comment>
<keyword evidence="5 9" id="KW-0999">Mitochondrion inner membrane</keyword>
<keyword evidence="3 9" id="KW-0138">CF(0)</keyword>
<dbReference type="GO" id="GO:0015986">
    <property type="term" value="P:proton motive force-driven ATP synthesis"/>
    <property type="evidence" value="ECO:0007669"/>
    <property type="project" value="UniProtKB-UniRule"/>
</dbReference>
<dbReference type="EMBL" id="JBEDNZ010000001">
    <property type="protein sequence ID" value="KAL0851931.1"/>
    <property type="molecule type" value="Genomic_DNA"/>
</dbReference>
<keyword evidence="4 9" id="KW-0375">Hydrogen ion transport</keyword>
<dbReference type="SUPFAM" id="SSF161060">
    <property type="entry name" value="ATP synthase B chain-like"/>
    <property type="match status" value="1"/>
</dbReference>
<keyword evidence="6 9" id="KW-0406">Ion transport</keyword>
<evidence type="ECO:0000256" key="5">
    <source>
        <dbReference type="ARBA" id="ARBA00022792"/>
    </source>
</evidence>
<dbReference type="Proteomes" id="UP001549921">
    <property type="component" value="Unassembled WGS sequence"/>
</dbReference>
<dbReference type="GO" id="GO:0045259">
    <property type="term" value="C:proton-transporting ATP synthase complex"/>
    <property type="evidence" value="ECO:0007669"/>
    <property type="project" value="UniProtKB-KW"/>
</dbReference>
<comment type="subcellular location">
    <subcellularLocation>
        <location evidence="9">Mitochondrion</location>
    </subcellularLocation>
    <subcellularLocation>
        <location evidence="9">Mitochondrion inner membrane</location>
    </subcellularLocation>
</comment>
<dbReference type="InterPro" id="IPR008688">
    <property type="entry name" value="ATP_synth_Bsub_B/MI25"/>
</dbReference>
<dbReference type="PANTHER" id="PTHR12733">
    <property type="entry name" value="MITOCHONDRIAL ATP SYNTHASE B CHAIN"/>
    <property type="match status" value="1"/>
</dbReference>
<evidence type="ECO:0000256" key="8">
    <source>
        <dbReference type="ARBA" id="ARBA00023136"/>
    </source>
</evidence>
<organism evidence="11 12">
    <name type="scientific">Loxostege sticticalis</name>
    <name type="common">Beet webworm moth</name>
    <dbReference type="NCBI Taxonomy" id="481309"/>
    <lineage>
        <taxon>Eukaryota</taxon>
        <taxon>Metazoa</taxon>
        <taxon>Ecdysozoa</taxon>
        <taxon>Arthropoda</taxon>
        <taxon>Hexapoda</taxon>
        <taxon>Insecta</taxon>
        <taxon>Pterygota</taxon>
        <taxon>Neoptera</taxon>
        <taxon>Endopterygota</taxon>
        <taxon>Lepidoptera</taxon>
        <taxon>Glossata</taxon>
        <taxon>Ditrysia</taxon>
        <taxon>Pyraloidea</taxon>
        <taxon>Crambidae</taxon>
        <taxon>Pyraustinae</taxon>
        <taxon>Loxostege</taxon>
    </lineage>
</organism>
<reference evidence="11 12" key="1">
    <citation type="submission" date="2024-06" db="EMBL/GenBank/DDBJ databases">
        <title>A chromosome-level genome assembly of beet webworm, Loxostege sticticalis.</title>
        <authorList>
            <person name="Zhang Y."/>
        </authorList>
    </citation>
    <scope>NUCLEOTIDE SEQUENCE [LARGE SCALE GENOMIC DNA]</scope>
    <source>
        <strain evidence="11">AQ028</strain>
        <tissue evidence="11">Male pupae</tissue>
    </source>
</reference>
<dbReference type="Pfam" id="PF05405">
    <property type="entry name" value="Mt_ATP-synt_B"/>
    <property type="match status" value="1"/>
</dbReference>
<name>A0ABD0TRU4_LOXSC</name>
<gene>
    <name evidence="11" type="ORF">ABMA28_000216</name>
</gene>
<comment type="subunit">
    <text evidence="9">F-type ATPases have 2 components, CF(1) - the catalytic core - and CF(0) - the membrane proton channel. CF(1) and CF(0) have multiple subunits.</text>
</comment>
<comment type="function">
    <text evidence="9">Subunit b, of the mitochondrial membrane ATP synthase complex (F(1)F(0) ATP synthase or Complex V) that produces ATP from ADP in the presence of a proton gradient across the membrane which is generated by electron transport complexes of the respiratory chain. ATP synthase complex consist of a soluble F(1) head domain - the catalytic core - and a membrane F(1) domain - the membrane proton channel. These two domains are linked by a central stalk rotating inside the F(1) region and a stationary peripheral stalk. During catalysis, ATP synthesis in the catalytic domain of F(1) is coupled via a rotary mechanism of the central stalk subunits to proton translocation. In vivo, can only synthesize ATP although its ATP hydrolase activity can be activated artificially in vitro. Part of the complex F(0) domain. Part of the complex F(0) domain and the peripheric stalk, which acts as a stator to hold the catalytic alpha(3)beta(3) subcomplex and subunit a/ATP6 static relative to the rotary elements.</text>
</comment>
<comment type="similarity">
    <text evidence="1 9">Belongs to the eukaryotic ATPase B chain family.</text>
</comment>
<dbReference type="GO" id="GO:0015078">
    <property type="term" value="F:proton transmembrane transporter activity"/>
    <property type="evidence" value="ECO:0007669"/>
    <property type="project" value="UniProtKB-UniRule"/>
</dbReference>
<accession>A0ABD0TRU4</accession>
<sequence>MLSYRFSNLAVHKRLLFHSGIFAAHSPLCPSKKKTATTAKAGRCPGSKGSKGGPVCGGSTVKGPGLKRGPPGKVRLGFIPEEWFLFFHPKTGVSGPYVFGIVLANYLMSKEILVMEHEYYGGLSWIIVLYLVSTKMGPAIGASLDKDVDAIAAEFENSRKAETNMYEQTIKDAKDAQMRAEAQKVLMDAKKENVAMQLEAAYRERFMLVYKTVRGRMDYHVKRYQSEARIHQRWMIGWILENVKKSITPDFEKQALDSAIRDLAAAAGRAK</sequence>
<evidence type="ECO:0000256" key="3">
    <source>
        <dbReference type="ARBA" id="ARBA00022547"/>
    </source>
</evidence>
<evidence type="ECO:0000256" key="2">
    <source>
        <dbReference type="ARBA" id="ARBA00022448"/>
    </source>
</evidence>
<dbReference type="PANTHER" id="PTHR12733:SF3">
    <property type="entry name" value="ATP SYNTHASE F(0) COMPLEX SUBUNIT B1, MITOCHONDRIAL"/>
    <property type="match status" value="1"/>
</dbReference>
<evidence type="ECO:0000256" key="9">
    <source>
        <dbReference type="RuleBase" id="RU368017"/>
    </source>
</evidence>
<evidence type="ECO:0000256" key="1">
    <source>
        <dbReference type="ARBA" id="ARBA00007479"/>
    </source>
</evidence>
<dbReference type="Gene3D" id="1.20.5.2210">
    <property type="match status" value="1"/>
</dbReference>
<dbReference type="GO" id="GO:0005743">
    <property type="term" value="C:mitochondrial inner membrane"/>
    <property type="evidence" value="ECO:0007669"/>
    <property type="project" value="UniProtKB-SubCell"/>
</dbReference>
<evidence type="ECO:0000256" key="7">
    <source>
        <dbReference type="ARBA" id="ARBA00023128"/>
    </source>
</evidence>
<proteinExistence type="inferred from homology"/>
<evidence type="ECO:0000313" key="11">
    <source>
        <dbReference type="EMBL" id="KAL0851931.1"/>
    </source>
</evidence>
<keyword evidence="2 9" id="KW-0813">Transport</keyword>
<evidence type="ECO:0000256" key="10">
    <source>
        <dbReference type="SAM" id="MobiDB-lite"/>
    </source>
</evidence>